<sequence>MATLDSLKWALRHKATAVASFPAQPLSESQYRDGFGIVRHSEQTTYQDFIIPQLSLFLGRLHSHPPAASRFWKSGLVQRVYSGPRKVGRYVALEPNNLFATILEARLSTPGTGFPAALSGESAGNSSKPL</sequence>
<dbReference type="AlphaFoldDB" id="A0A086T9I5"/>
<evidence type="ECO:0000313" key="2">
    <source>
        <dbReference type="Proteomes" id="UP000029964"/>
    </source>
</evidence>
<name>A0A086T9I5_HAPC1</name>
<organism evidence="1 2">
    <name type="scientific">Hapsidospora chrysogenum (strain ATCC 11550 / CBS 779.69 / DSM 880 / IAM 14645 / JCM 23072 / IMI 49137)</name>
    <name type="common">Acremonium chrysogenum</name>
    <dbReference type="NCBI Taxonomy" id="857340"/>
    <lineage>
        <taxon>Eukaryota</taxon>
        <taxon>Fungi</taxon>
        <taxon>Dikarya</taxon>
        <taxon>Ascomycota</taxon>
        <taxon>Pezizomycotina</taxon>
        <taxon>Sordariomycetes</taxon>
        <taxon>Hypocreomycetidae</taxon>
        <taxon>Hypocreales</taxon>
        <taxon>Bionectriaceae</taxon>
        <taxon>Hapsidospora</taxon>
    </lineage>
</organism>
<dbReference type="STRING" id="857340.A0A086T9I5"/>
<proteinExistence type="predicted"/>
<comment type="caution">
    <text evidence="1">The sequence shown here is derived from an EMBL/GenBank/DDBJ whole genome shotgun (WGS) entry which is preliminary data.</text>
</comment>
<dbReference type="EMBL" id="JPKY01000024">
    <property type="protein sequence ID" value="KFH46017.1"/>
    <property type="molecule type" value="Genomic_DNA"/>
</dbReference>
<keyword evidence="2" id="KW-1185">Reference proteome</keyword>
<reference evidence="2" key="1">
    <citation type="journal article" date="2014" name="Genome Announc.">
        <title>Genome sequence and annotation of Acremonium chrysogenum, producer of the beta-lactam antibiotic cephalosporin C.</title>
        <authorList>
            <person name="Terfehr D."/>
            <person name="Dahlmann T.A."/>
            <person name="Specht T."/>
            <person name="Zadra I."/>
            <person name="Kuernsteiner H."/>
            <person name="Kueck U."/>
        </authorList>
    </citation>
    <scope>NUCLEOTIDE SEQUENCE [LARGE SCALE GENOMIC DNA]</scope>
    <source>
        <strain evidence="2">ATCC 11550 / CBS 779.69 / DSM 880 / IAM 14645 / JCM 23072 / IMI 49137</strain>
    </source>
</reference>
<protein>
    <submittedName>
        <fullName evidence="1">Uncharacterized protein</fullName>
    </submittedName>
</protein>
<evidence type="ECO:0000313" key="1">
    <source>
        <dbReference type="EMBL" id="KFH46017.1"/>
    </source>
</evidence>
<dbReference type="HOGENOM" id="CLU_1937483_0_0_1"/>
<dbReference type="OrthoDB" id="363185at2759"/>
<gene>
    <name evidence="1" type="ORF">ACRE_031880</name>
</gene>
<dbReference type="Proteomes" id="UP000029964">
    <property type="component" value="Unassembled WGS sequence"/>
</dbReference>
<accession>A0A086T9I5</accession>